<reference evidence="7 8" key="1">
    <citation type="submission" date="2024-10" db="EMBL/GenBank/DDBJ databases">
        <title>Updated reference genomes for cyclostephanoid diatoms.</title>
        <authorList>
            <person name="Roberts W.R."/>
            <person name="Alverson A.J."/>
        </authorList>
    </citation>
    <scope>NUCLEOTIDE SEQUENCE [LARGE SCALE GENOMIC DNA]</scope>
    <source>
        <strain evidence="7 8">AJA276-08</strain>
    </source>
</reference>
<name>A0ABD3QBM3_9STRA</name>
<keyword evidence="4" id="KW-0677">Repeat</keyword>
<sequence length="353" mass="37705">MDFSSEPGPKMGCVVRGRAPASSVSYHESGSHLFVASEKDSVLRVVDCLRDGKAGAASTWPAMIRLQDQGIRTVRSTHHSHCVLFSAGSNDGVPRKNHVYYHSVHDNKILREFGGHSGVINGISMSPVNDNFLSSSIDGTVRLWDCGTPGNSLAEMRLPPDVVEGAPLAAFDSTGLVFGISAAMSGGEGYHIHLYDARNHTVGPFAEMKTTCQDIEAKIRVGGSTPERAYALSKLEWTLMEFNKSGKQILIGAMGGVALSLDGYEGSVLHSFQSETGRTGASSQSFPMAACFTPDDRSVICRNNDGTVSCYQADSGLLVRTIRGHPDRVGAVAANPKYSQFASACTNIAVWIC</sequence>
<dbReference type="PANTHER" id="PTHR19861:SF0">
    <property type="entry name" value="WD REPEAT-CONTAINING PROTEIN 82"/>
    <property type="match status" value="1"/>
</dbReference>
<dbReference type="InterPro" id="IPR015943">
    <property type="entry name" value="WD40/YVTN_repeat-like_dom_sf"/>
</dbReference>
<keyword evidence="3 6" id="KW-0853">WD repeat</keyword>
<dbReference type="PROSITE" id="PS50294">
    <property type="entry name" value="WD_REPEATS_REGION"/>
    <property type="match status" value="1"/>
</dbReference>
<dbReference type="InterPro" id="IPR001680">
    <property type="entry name" value="WD40_rpt"/>
</dbReference>
<evidence type="ECO:0000256" key="5">
    <source>
        <dbReference type="ARBA" id="ARBA00023242"/>
    </source>
</evidence>
<dbReference type="AlphaFoldDB" id="A0ABD3QBM3"/>
<comment type="caution">
    <text evidence="7">The sequence shown here is derived from an EMBL/GenBank/DDBJ whole genome shotgun (WGS) entry which is preliminary data.</text>
</comment>
<dbReference type="SUPFAM" id="SSF50978">
    <property type="entry name" value="WD40 repeat-like"/>
    <property type="match status" value="1"/>
</dbReference>
<dbReference type="PANTHER" id="PTHR19861">
    <property type="entry name" value="WD40 REPEAT PROTEIN SWD2"/>
    <property type="match status" value="1"/>
</dbReference>
<dbReference type="Gene3D" id="2.130.10.10">
    <property type="entry name" value="YVTN repeat-like/Quinoprotein amine dehydrogenase"/>
    <property type="match status" value="2"/>
</dbReference>
<accession>A0ABD3QBM3</accession>
<dbReference type="InterPro" id="IPR036322">
    <property type="entry name" value="WD40_repeat_dom_sf"/>
</dbReference>
<evidence type="ECO:0000313" key="8">
    <source>
        <dbReference type="Proteomes" id="UP001530315"/>
    </source>
</evidence>
<evidence type="ECO:0000313" key="7">
    <source>
        <dbReference type="EMBL" id="KAL3797482.1"/>
    </source>
</evidence>
<protein>
    <submittedName>
        <fullName evidence="7">Uncharacterized protein</fullName>
    </submittedName>
</protein>
<evidence type="ECO:0000256" key="2">
    <source>
        <dbReference type="ARBA" id="ARBA00005616"/>
    </source>
</evidence>
<evidence type="ECO:0000256" key="3">
    <source>
        <dbReference type="ARBA" id="ARBA00022574"/>
    </source>
</evidence>
<evidence type="ECO:0000256" key="1">
    <source>
        <dbReference type="ARBA" id="ARBA00004123"/>
    </source>
</evidence>
<comment type="subcellular location">
    <subcellularLocation>
        <location evidence="1">Nucleus</location>
    </subcellularLocation>
</comment>
<evidence type="ECO:0000256" key="6">
    <source>
        <dbReference type="PROSITE-ProRule" id="PRU00221"/>
    </source>
</evidence>
<dbReference type="EMBL" id="JALLAZ020000344">
    <property type="protein sequence ID" value="KAL3797482.1"/>
    <property type="molecule type" value="Genomic_DNA"/>
</dbReference>
<dbReference type="InterPro" id="IPR037867">
    <property type="entry name" value="Swd2/WDR82"/>
</dbReference>
<dbReference type="GO" id="GO:0005634">
    <property type="term" value="C:nucleus"/>
    <property type="evidence" value="ECO:0007669"/>
    <property type="project" value="UniProtKB-SubCell"/>
</dbReference>
<dbReference type="Pfam" id="PF00400">
    <property type="entry name" value="WD40"/>
    <property type="match status" value="1"/>
</dbReference>
<dbReference type="PROSITE" id="PS50082">
    <property type="entry name" value="WD_REPEATS_2"/>
    <property type="match status" value="1"/>
</dbReference>
<evidence type="ECO:0000256" key="4">
    <source>
        <dbReference type="ARBA" id="ARBA00022737"/>
    </source>
</evidence>
<dbReference type="GO" id="GO:0016070">
    <property type="term" value="P:RNA metabolic process"/>
    <property type="evidence" value="ECO:0007669"/>
    <property type="project" value="UniProtKB-ARBA"/>
</dbReference>
<dbReference type="Proteomes" id="UP001530315">
    <property type="component" value="Unassembled WGS sequence"/>
</dbReference>
<keyword evidence="5" id="KW-0539">Nucleus</keyword>
<keyword evidence="8" id="KW-1185">Reference proteome</keyword>
<dbReference type="SMART" id="SM00320">
    <property type="entry name" value="WD40"/>
    <property type="match status" value="4"/>
</dbReference>
<feature type="repeat" description="WD" evidence="6">
    <location>
        <begin position="113"/>
        <end position="145"/>
    </location>
</feature>
<proteinExistence type="inferred from homology"/>
<comment type="similarity">
    <text evidence="2">Belongs to the WD repeat SWD2 family.</text>
</comment>
<organism evidence="7 8">
    <name type="scientific">Stephanodiscus triporus</name>
    <dbReference type="NCBI Taxonomy" id="2934178"/>
    <lineage>
        <taxon>Eukaryota</taxon>
        <taxon>Sar</taxon>
        <taxon>Stramenopiles</taxon>
        <taxon>Ochrophyta</taxon>
        <taxon>Bacillariophyta</taxon>
        <taxon>Coscinodiscophyceae</taxon>
        <taxon>Thalassiosirophycidae</taxon>
        <taxon>Stephanodiscales</taxon>
        <taxon>Stephanodiscaceae</taxon>
        <taxon>Stephanodiscus</taxon>
    </lineage>
</organism>
<gene>
    <name evidence="7" type="ORF">ACHAW5_010091</name>
</gene>